<accession>A0ABX5NME5</accession>
<dbReference type="Pfam" id="PF23140">
    <property type="entry name" value="Gp80"/>
    <property type="match status" value="1"/>
</dbReference>
<dbReference type="Proteomes" id="UP000247536">
    <property type="component" value="Unassembled WGS sequence"/>
</dbReference>
<reference evidence="2 3" key="1">
    <citation type="submission" date="2018-06" db="EMBL/GenBank/DDBJ databases">
        <title>Rhizobium wuzhouense sp. nov., isolated from roots of Oryza officinalis.</title>
        <authorList>
            <person name="Yuan T."/>
        </authorList>
    </citation>
    <scope>NUCLEOTIDE SEQUENCE [LARGE SCALE GENOMIC DNA]</scope>
    <source>
        <strain evidence="2 3">W44</strain>
    </source>
</reference>
<name>A0ABX5NME5_9HYPH</name>
<dbReference type="RefSeq" id="WP_110793066.1">
    <property type="nucleotide sequence ID" value="NZ_QJRY01000007.1"/>
</dbReference>
<sequence length="123" mass="12902">MSVLSAFLALGSLNPTTFAFTELSGSGYARQPISFVASGAGEVTNDAALLFPAITGASWSRYNALAVFDALTAGNRLMAWNVRQPELNSLIPGRRQSIARGNIRLSFPVVQANSGSPVIMSGP</sequence>
<proteinExistence type="predicted"/>
<dbReference type="InterPro" id="IPR056908">
    <property type="entry name" value="Gp80-like"/>
</dbReference>
<feature type="signal peptide" evidence="1">
    <location>
        <begin position="1"/>
        <end position="19"/>
    </location>
</feature>
<feature type="chain" id="PRO_5046719177" evidence="1">
    <location>
        <begin position="20"/>
        <end position="123"/>
    </location>
</feature>
<evidence type="ECO:0000256" key="1">
    <source>
        <dbReference type="SAM" id="SignalP"/>
    </source>
</evidence>
<keyword evidence="1" id="KW-0732">Signal</keyword>
<gene>
    <name evidence="2" type="ORF">DMY87_18110</name>
</gene>
<evidence type="ECO:0000313" key="2">
    <source>
        <dbReference type="EMBL" id="PYB71276.1"/>
    </source>
</evidence>
<evidence type="ECO:0000313" key="3">
    <source>
        <dbReference type="Proteomes" id="UP000247536"/>
    </source>
</evidence>
<organism evidence="2 3">
    <name type="scientific">Rhizobium wuzhouense</name>
    <dbReference type="NCBI Taxonomy" id="1986026"/>
    <lineage>
        <taxon>Bacteria</taxon>
        <taxon>Pseudomonadati</taxon>
        <taxon>Pseudomonadota</taxon>
        <taxon>Alphaproteobacteria</taxon>
        <taxon>Hyphomicrobiales</taxon>
        <taxon>Rhizobiaceae</taxon>
        <taxon>Rhizobium/Agrobacterium group</taxon>
        <taxon>Rhizobium</taxon>
    </lineage>
</organism>
<protein>
    <submittedName>
        <fullName evidence="2">Uncharacterized protein</fullName>
    </submittedName>
</protein>
<comment type="caution">
    <text evidence="2">The sequence shown here is derived from an EMBL/GenBank/DDBJ whole genome shotgun (WGS) entry which is preliminary data.</text>
</comment>
<dbReference type="EMBL" id="QJRY01000007">
    <property type="protein sequence ID" value="PYB71276.1"/>
    <property type="molecule type" value="Genomic_DNA"/>
</dbReference>
<keyword evidence="3" id="KW-1185">Reference proteome</keyword>